<evidence type="ECO:0000256" key="1">
    <source>
        <dbReference type="ARBA" id="ARBA00009437"/>
    </source>
</evidence>
<keyword evidence="2" id="KW-0805">Transcription regulation</keyword>
<dbReference type="PROSITE" id="PS50931">
    <property type="entry name" value="HTH_LYSR"/>
    <property type="match status" value="1"/>
</dbReference>
<evidence type="ECO:0000256" key="3">
    <source>
        <dbReference type="ARBA" id="ARBA00023125"/>
    </source>
</evidence>
<dbReference type="InterPro" id="IPR036390">
    <property type="entry name" value="WH_DNA-bd_sf"/>
</dbReference>
<dbReference type="RefSeq" id="WP_283443047.1">
    <property type="nucleotide sequence ID" value="NZ_FXUL01000011.1"/>
</dbReference>
<protein>
    <submittedName>
        <fullName evidence="6">Transcriptional regulator, LysR family</fullName>
    </submittedName>
</protein>
<organism evidence="6 7">
    <name type="scientific">Noviherbaspirillum suwonense</name>
    <dbReference type="NCBI Taxonomy" id="1224511"/>
    <lineage>
        <taxon>Bacteria</taxon>
        <taxon>Pseudomonadati</taxon>
        <taxon>Pseudomonadota</taxon>
        <taxon>Betaproteobacteria</taxon>
        <taxon>Burkholderiales</taxon>
        <taxon>Oxalobacteraceae</taxon>
        <taxon>Noviherbaspirillum</taxon>
    </lineage>
</organism>
<evidence type="ECO:0000256" key="2">
    <source>
        <dbReference type="ARBA" id="ARBA00023015"/>
    </source>
</evidence>
<dbReference type="Gene3D" id="1.10.10.10">
    <property type="entry name" value="Winged helix-like DNA-binding domain superfamily/Winged helix DNA-binding domain"/>
    <property type="match status" value="1"/>
</dbReference>
<proteinExistence type="inferred from homology"/>
<dbReference type="Pfam" id="PF00126">
    <property type="entry name" value="HTH_1"/>
    <property type="match status" value="1"/>
</dbReference>
<dbReference type="InterPro" id="IPR005119">
    <property type="entry name" value="LysR_subst-bd"/>
</dbReference>
<dbReference type="Gene3D" id="3.40.190.290">
    <property type="match status" value="1"/>
</dbReference>
<dbReference type="PANTHER" id="PTHR30537:SF72">
    <property type="entry name" value="LYSR FAMILY TRANSCRIPTIONAL REGULATOR"/>
    <property type="match status" value="1"/>
</dbReference>
<evidence type="ECO:0000313" key="7">
    <source>
        <dbReference type="Proteomes" id="UP001158049"/>
    </source>
</evidence>
<dbReference type="CDD" id="cd08472">
    <property type="entry name" value="PBP2_CrgA_like_3"/>
    <property type="match status" value="1"/>
</dbReference>
<dbReference type="SUPFAM" id="SSF53850">
    <property type="entry name" value="Periplasmic binding protein-like II"/>
    <property type="match status" value="1"/>
</dbReference>
<dbReference type="InterPro" id="IPR000847">
    <property type="entry name" value="LysR_HTH_N"/>
</dbReference>
<sequence>MDKLQAMEVFMKVVDAGGFTRAAEQLHMPKATVSTLVQSLENRLSVKLLNRTTRQVNVTADGAAYYEHCRRILADIRDTEDSLSRTHASPSGRLRVEVPSGLGQRVIIPALPDFYRRYPDIAMEMGCGDRPVHLIEEGVDCAVRGGALADSTLIARRIGILHFITCATPAYLARHGRPAHPDQLAQHECINYITSTTKQLLAWDFERDGESLRSTPPGRFAVNSSEALMMAGLAGLGILQLPSFLVDDYLRSGELERVLGDWDTDPVPLHVVYPQNRHLSATVRAFVEWVAELFAGDARLNGAPANGTDR</sequence>
<dbReference type="InterPro" id="IPR058163">
    <property type="entry name" value="LysR-type_TF_proteobact-type"/>
</dbReference>
<gene>
    <name evidence="6" type="ORF">SAMN06295970_1119</name>
</gene>
<dbReference type="InterPro" id="IPR036388">
    <property type="entry name" value="WH-like_DNA-bd_sf"/>
</dbReference>
<comment type="similarity">
    <text evidence="1">Belongs to the LysR transcriptional regulatory family.</text>
</comment>
<evidence type="ECO:0000256" key="4">
    <source>
        <dbReference type="ARBA" id="ARBA00023163"/>
    </source>
</evidence>
<dbReference type="Proteomes" id="UP001158049">
    <property type="component" value="Unassembled WGS sequence"/>
</dbReference>
<dbReference type="EMBL" id="FXUL01000011">
    <property type="protein sequence ID" value="SMP65589.1"/>
    <property type="molecule type" value="Genomic_DNA"/>
</dbReference>
<keyword evidence="7" id="KW-1185">Reference proteome</keyword>
<comment type="caution">
    <text evidence="6">The sequence shown here is derived from an EMBL/GenBank/DDBJ whole genome shotgun (WGS) entry which is preliminary data.</text>
</comment>
<dbReference type="SUPFAM" id="SSF46785">
    <property type="entry name" value="Winged helix' DNA-binding domain"/>
    <property type="match status" value="1"/>
</dbReference>
<dbReference type="PANTHER" id="PTHR30537">
    <property type="entry name" value="HTH-TYPE TRANSCRIPTIONAL REGULATOR"/>
    <property type="match status" value="1"/>
</dbReference>
<accession>A0ABY1QBA6</accession>
<keyword evidence="4" id="KW-0804">Transcription</keyword>
<evidence type="ECO:0000313" key="6">
    <source>
        <dbReference type="EMBL" id="SMP65589.1"/>
    </source>
</evidence>
<evidence type="ECO:0000259" key="5">
    <source>
        <dbReference type="PROSITE" id="PS50931"/>
    </source>
</evidence>
<name>A0ABY1QBA6_9BURK</name>
<reference evidence="6 7" key="1">
    <citation type="submission" date="2017-05" db="EMBL/GenBank/DDBJ databases">
        <authorList>
            <person name="Varghese N."/>
            <person name="Submissions S."/>
        </authorList>
    </citation>
    <scope>NUCLEOTIDE SEQUENCE [LARGE SCALE GENOMIC DNA]</scope>
    <source>
        <strain evidence="6 7">DSM 26001</strain>
    </source>
</reference>
<feature type="domain" description="HTH lysR-type" evidence="5">
    <location>
        <begin position="1"/>
        <end position="59"/>
    </location>
</feature>
<keyword evidence="3" id="KW-0238">DNA-binding</keyword>
<dbReference type="Pfam" id="PF03466">
    <property type="entry name" value="LysR_substrate"/>
    <property type="match status" value="1"/>
</dbReference>